<dbReference type="InterPro" id="IPR007402">
    <property type="entry name" value="DUF455"/>
</dbReference>
<dbReference type="OrthoDB" id="9778629at2"/>
<protein>
    <recommendedName>
        <fullName evidence="3">Rhamnosyltransferase</fullName>
    </recommendedName>
</protein>
<reference evidence="2" key="1">
    <citation type="submission" date="2017-05" db="EMBL/GenBank/DDBJ databases">
        <title>Complete and WGS of Bordetella genogroups.</title>
        <authorList>
            <person name="Spilker T."/>
            <person name="Lipuma J."/>
        </authorList>
    </citation>
    <scope>NUCLEOTIDE SEQUENCE [LARGE SCALE GENOMIC DNA]</scope>
    <source>
        <strain evidence="2">AU16122</strain>
    </source>
</reference>
<keyword evidence="2" id="KW-1185">Reference proteome</keyword>
<sequence length="273" mass="29400">MEDELHIFAPAELRRAALAALALDDGPRKLAAVRALDATLPVDPAAVLAAPGQLPGRPAQPVLVAPARLKSRPVGTPQGRAALLHALAHIEFNAVNLALDIVWRFPGMPADFYRDWIGVAREEAGHFELLNEHLATLGHAYGDFPAHNGLWEMAEKTSDDIAARLALVPRILEARGLDASPLIRDKLAGAGDARGAAILDIILRDEIGHVAIGNRWYRWLCEKGGHDPVAWHAALAQRYAAPRQRGPFNLDARRAAGFDERELAVLTEGGAGS</sequence>
<dbReference type="RefSeq" id="WP_094852491.1">
    <property type="nucleotide sequence ID" value="NZ_NEVM01000001.1"/>
</dbReference>
<dbReference type="InterPro" id="IPR009078">
    <property type="entry name" value="Ferritin-like_SF"/>
</dbReference>
<evidence type="ECO:0000313" key="2">
    <source>
        <dbReference type="Proteomes" id="UP000216020"/>
    </source>
</evidence>
<dbReference type="PIRSF" id="PIRSF012318">
    <property type="entry name" value="UCP012318"/>
    <property type="match status" value="1"/>
</dbReference>
<dbReference type="Pfam" id="PF04305">
    <property type="entry name" value="DUF455"/>
    <property type="match status" value="1"/>
</dbReference>
<accession>A0A261SN20</accession>
<gene>
    <name evidence="1" type="ORF">CAL29_08800</name>
</gene>
<dbReference type="PANTHER" id="PTHR42782">
    <property type="entry name" value="SI:CH73-314G15.3"/>
    <property type="match status" value="1"/>
</dbReference>
<evidence type="ECO:0008006" key="3">
    <source>
        <dbReference type="Google" id="ProtNLM"/>
    </source>
</evidence>
<name>A0A261SN20_9BORD</name>
<dbReference type="EMBL" id="NEVM01000001">
    <property type="protein sequence ID" value="OZI38397.1"/>
    <property type="molecule type" value="Genomic_DNA"/>
</dbReference>
<evidence type="ECO:0000313" key="1">
    <source>
        <dbReference type="EMBL" id="OZI38397.1"/>
    </source>
</evidence>
<proteinExistence type="predicted"/>
<dbReference type="AlphaFoldDB" id="A0A261SN20"/>
<dbReference type="CDD" id="cd00657">
    <property type="entry name" value="Ferritin_like"/>
    <property type="match status" value="1"/>
</dbReference>
<comment type="caution">
    <text evidence="1">The sequence shown here is derived from an EMBL/GenBank/DDBJ whole genome shotgun (WGS) entry which is preliminary data.</text>
</comment>
<organism evidence="1 2">
    <name type="scientific">Bordetella genomosp. 10</name>
    <dbReference type="NCBI Taxonomy" id="1416804"/>
    <lineage>
        <taxon>Bacteria</taxon>
        <taxon>Pseudomonadati</taxon>
        <taxon>Pseudomonadota</taxon>
        <taxon>Betaproteobacteria</taxon>
        <taxon>Burkholderiales</taxon>
        <taxon>Alcaligenaceae</taxon>
        <taxon>Bordetella</taxon>
    </lineage>
</organism>
<dbReference type="SUPFAM" id="SSF47240">
    <property type="entry name" value="Ferritin-like"/>
    <property type="match status" value="1"/>
</dbReference>
<dbReference type="Proteomes" id="UP000216020">
    <property type="component" value="Unassembled WGS sequence"/>
</dbReference>
<dbReference type="InterPro" id="IPR011197">
    <property type="entry name" value="UCP012318"/>
</dbReference>
<dbReference type="PANTHER" id="PTHR42782:SF4">
    <property type="entry name" value="DUF455 DOMAIN-CONTAINING PROTEIN"/>
    <property type="match status" value="1"/>
</dbReference>